<feature type="region of interest" description="Disordered" evidence="6">
    <location>
        <begin position="1"/>
        <end position="28"/>
    </location>
</feature>
<dbReference type="PANTHER" id="PTHR39490">
    <property type="entry name" value="ARRESTIN DOMAIN-CONTAINING PROTEIN D"/>
    <property type="match status" value="1"/>
</dbReference>
<dbReference type="SUPFAM" id="SSF57903">
    <property type="entry name" value="FYVE/PHD zinc finger"/>
    <property type="match status" value="1"/>
</dbReference>
<evidence type="ECO:0000256" key="6">
    <source>
        <dbReference type="SAM" id="MobiDB-lite"/>
    </source>
</evidence>
<evidence type="ECO:0000256" key="3">
    <source>
        <dbReference type="ARBA" id="ARBA00022833"/>
    </source>
</evidence>
<dbReference type="Proteomes" id="UP001648503">
    <property type="component" value="Unassembled WGS sequence"/>
</dbReference>
<keyword evidence="9" id="KW-1185">Reference proteome</keyword>
<gene>
    <name evidence="8" type="ORF">BASA50_005738</name>
</gene>
<evidence type="ECO:0000313" key="9">
    <source>
        <dbReference type="Proteomes" id="UP001648503"/>
    </source>
</evidence>
<proteinExistence type="predicted"/>
<reference evidence="8 9" key="1">
    <citation type="submission" date="2021-02" db="EMBL/GenBank/DDBJ databases">
        <title>Variation within the Batrachochytrium salamandrivorans European outbreak.</title>
        <authorList>
            <person name="Kelly M."/>
            <person name="Pasmans F."/>
            <person name="Shea T.P."/>
            <person name="Munoz J.F."/>
            <person name="Carranza S."/>
            <person name="Cuomo C.A."/>
            <person name="Martel A."/>
        </authorList>
    </citation>
    <scope>NUCLEOTIDE SEQUENCE [LARGE SCALE GENOMIC DNA]</scope>
    <source>
        <strain evidence="8 9">AMFP18/2</strain>
    </source>
</reference>
<dbReference type="InterPro" id="IPR013083">
    <property type="entry name" value="Znf_RING/FYVE/PHD"/>
</dbReference>
<dbReference type="InterPro" id="IPR017455">
    <property type="entry name" value="Znf_FYVE-rel"/>
</dbReference>
<evidence type="ECO:0000256" key="5">
    <source>
        <dbReference type="SAM" id="Coils"/>
    </source>
</evidence>
<accession>A0ABQ8FBW5</accession>
<organism evidence="8 9">
    <name type="scientific">Batrachochytrium salamandrivorans</name>
    <dbReference type="NCBI Taxonomy" id="1357716"/>
    <lineage>
        <taxon>Eukaryota</taxon>
        <taxon>Fungi</taxon>
        <taxon>Fungi incertae sedis</taxon>
        <taxon>Chytridiomycota</taxon>
        <taxon>Chytridiomycota incertae sedis</taxon>
        <taxon>Chytridiomycetes</taxon>
        <taxon>Rhizophydiales</taxon>
        <taxon>Rhizophydiales incertae sedis</taxon>
        <taxon>Batrachochytrium</taxon>
    </lineage>
</organism>
<dbReference type="EMBL" id="JAFCIX010000298">
    <property type="protein sequence ID" value="KAH6595529.1"/>
    <property type="molecule type" value="Genomic_DNA"/>
</dbReference>
<dbReference type="PROSITE" id="PS50178">
    <property type="entry name" value="ZF_FYVE"/>
    <property type="match status" value="1"/>
</dbReference>
<keyword evidence="3" id="KW-0862">Zinc</keyword>
<keyword evidence="2 4" id="KW-0863">Zinc-finger</keyword>
<dbReference type="InterPro" id="IPR052113">
    <property type="entry name" value="FYVE-type_Zinc_Finger"/>
</dbReference>
<protein>
    <recommendedName>
        <fullName evidence="7">FYVE-type domain-containing protein</fullName>
    </recommendedName>
</protein>
<comment type="caution">
    <text evidence="8">The sequence shown here is derived from an EMBL/GenBank/DDBJ whole genome shotgun (WGS) entry which is preliminary data.</text>
</comment>
<evidence type="ECO:0000259" key="7">
    <source>
        <dbReference type="PROSITE" id="PS50178"/>
    </source>
</evidence>
<dbReference type="CDD" id="cd15760">
    <property type="entry name" value="FYVE_scVPS27p_like"/>
    <property type="match status" value="1"/>
</dbReference>
<dbReference type="Gene3D" id="3.30.40.10">
    <property type="entry name" value="Zinc/RING finger domain, C3HC4 (zinc finger)"/>
    <property type="match status" value="1"/>
</dbReference>
<feature type="domain" description="FYVE-type" evidence="7">
    <location>
        <begin position="475"/>
        <end position="531"/>
    </location>
</feature>
<keyword evidence="1" id="KW-0479">Metal-binding</keyword>
<feature type="compositionally biased region" description="Low complexity" evidence="6">
    <location>
        <begin position="1"/>
        <end position="24"/>
    </location>
</feature>
<dbReference type="SMART" id="SM00064">
    <property type="entry name" value="FYVE"/>
    <property type="match status" value="1"/>
</dbReference>
<feature type="region of interest" description="Disordered" evidence="6">
    <location>
        <begin position="290"/>
        <end position="312"/>
    </location>
</feature>
<evidence type="ECO:0000256" key="2">
    <source>
        <dbReference type="ARBA" id="ARBA00022771"/>
    </source>
</evidence>
<dbReference type="InterPro" id="IPR000306">
    <property type="entry name" value="Znf_FYVE"/>
</dbReference>
<dbReference type="InterPro" id="IPR011011">
    <property type="entry name" value="Znf_FYVE_PHD"/>
</dbReference>
<sequence>MMGIDTTTTTTTTSNTAAAAAASTPRHIRRRKLKKTASPIVETAPLAAAAATATTAAGHSIHCTHKEKIMTQSSSSNTDVEGIEGIDDMRTALEATNKRNRVLESLVSALRTKLVNESDAAAKSIHATAKTLVHTTTTVDASTKAAASVVISASTDTICNGHNEYPDSSGSAGSYGQDKAAAATATDSSSALSMSATTGLMSATAGLLSASTSTLVCDALPDTEDTQQKDPALSDSGSHIDSMVCKTASQQHAHDSEVMLLCAERDALRVRLDAADELVASQVSKIKQLSDARDRLSHPTTKDPSYQSYSAPRAPADMYMSVLTRSKALEKLLETATQQCAALQSELERKDSQLRDNATALAEREAHIRTQAVDLQHYQCLLADSERMLQQQRDHTVQAQSTLDHAISIGKVKDAALASRESVIKSLEARILDGFTHSLRLAYTRMVVTGSDIHRLNRDHWVADQKVLVCHNEACTTQFGLFNRRHHCRRCGNVYCSGHISNRIKLSIATLSYHPDGIETKVCDECATNALEQAALEAADFETLLARKAILPADC</sequence>
<evidence type="ECO:0000256" key="1">
    <source>
        <dbReference type="ARBA" id="ARBA00022723"/>
    </source>
</evidence>
<name>A0ABQ8FBW5_9FUNG</name>
<dbReference type="PANTHER" id="PTHR39490:SF8">
    <property type="entry name" value="ZINC FINGER FYVE DOMAIN-CONTAINING PROTEIN 21"/>
    <property type="match status" value="1"/>
</dbReference>
<evidence type="ECO:0000313" key="8">
    <source>
        <dbReference type="EMBL" id="KAH6595529.1"/>
    </source>
</evidence>
<feature type="coiled-coil region" evidence="5">
    <location>
        <begin position="326"/>
        <end position="353"/>
    </location>
</feature>
<evidence type="ECO:0000256" key="4">
    <source>
        <dbReference type="PROSITE-ProRule" id="PRU00091"/>
    </source>
</evidence>
<feature type="compositionally biased region" description="Basic and acidic residues" evidence="6">
    <location>
        <begin position="290"/>
        <end position="301"/>
    </location>
</feature>
<dbReference type="Pfam" id="PF01363">
    <property type="entry name" value="FYVE"/>
    <property type="match status" value="1"/>
</dbReference>
<keyword evidence="5" id="KW-0175">Coiled coil</keyword>